<gene>
    <name evidence="3" type="ORF">I6N95_00380</name>
</gene>
<evidence type="ECO:0000256" key="1">
    <source>
        <dbReference type="SAM" id="SignalP"/>
    </source>
</evidence>
<reference evidence="3" key="1">
    <citation type="submission" date="2020-12" db="EMBL/GenBank/DDBJ databases">
        <title>Vagococcus allomyrinae sp. nov. and Enterococcus lavae sp. nov., isolated from the larvae of Allomyrina dichotoma.</title>
        <authorList>
            <person name="Lee S.D."/>
        </authorList>
    </citation>
    <scope>NUCLEOTIDE SEQUENCE</scope>
    <source>
        <strain evidence="3">BWB3-3</strain>
    </source>
</reference>
<accession>A0A940SSN6</accession>
<feature type="chain" id="PRO_5037416790" evidence="1">
    <location>
        <begin position="37"/>
        <end position="530"/>
    </location>
</feature>
<evidence type="ECO:0000259" key="2">
    <source>
        <dbReference type="Pfam" id="PF16403"/>
    </source>
</evidence>
<dbReference type="InterPro" id="IPR032179">
    <property type="entry name" value="Cry22Aa_Ig-like"/>
</dbReference>
<feature type="domain" description="Pesticidal crystal protein Cry22Aa Ig-like" evidence="2">
    <location>
        <begin position="466"/>
        <end position="528"/>
    </location>
</feature>
<dbReference type="InterPro" id="IPR011050">
    <property type="entry name" value="Pectin_lyase_fold/virulence"/>
</dbReference>
<evidence type="ECO:0000313" key="3">
    <source>
        <dbReference type="EMBL" id="MBP1039450.1"/>
    </source>
</evidence>
<comment type="caution">
    <text evidence="3">The sequence shown here is derived from an EMBL/GenBank/DDBJ whole genome shotgun (WGS) entry which is preliminary data.</text>
</comment>
<keyword evidence="4" id="KW-1185">Reference proteome</keyword>
<dbReference type="Proteomes" id="UP000674938">
    <property type="component" value="Unassembled WGS sequence"/>
</dbReference>
<organism evidence="3 4">
    <name type="scientific">Vagococcus allomyrinae</name>
    <dbReference type="NCBI Taxonomy" id="2794353"/>
    <lineage>
        <taxon>Bacteria</taxon>
        <taxon>Bacillati</taxon>
        <taxon>Bacillota</taxon>
        <taxon>Bacilli</taxon>
        <taxon>Lactobacillales</taxon>
        <taxon>Enterococcaceae</taxon>
        <taxon>Vagococcus</taxon>
    </lineage>
</organism>
<sequence>MKTTNMTKNKGVKYLMLASVLASTALAFISPATADAAELSPEVTQVLSDQVTLASGVSYIDTTGQRKEIAIPTSSPVTLSATSTTISVKFNGQTHKLTNVRDVTFKNITVPNLIPFYLHGVTKVTLEGVNFQKGVDFSGMKDIQSMIVKNSTFGATDYSFAIHSAPALKTLVIDGSSLNADLRIYSNKTLTEATVSNSVLKDDANQYSNQKGFRTNYINTRVERPKGLRCITSGGMSAADIFFMNPNGSAIGASKFDASKPGKIFYSGADGVVNTIDVPAYVTVTTVNDVKDAITIKLSNGYSTVLNGTKELYFRNVDIQTHVAFTQKGLRLESLKFVNSRTRLIDVAYSETMHTFDMHASEVSQSSGYVSVYNNKAVKNFVMTDSQVKGSSGYISTYNMPTMENYIMNNDYTYGYLSTYNLGAAVLKLSNSQFDDYISSTNVIEGEAERPTIGYAPIIEAADRTHVKGDEFNPLEDVKVYDFEDGDLISSVVVDNQVNESRTGVYPVTYTITDSDNNVVTLTIQVTVVN</sequence>
<dbReference type="Pfam" id="PF16403">
    <property type="entry name" value="Bact_surface_Ig-like"/>
    <property type="match status" value="1"/>
</dbReference>
<evidence type="ECO:0000313" key="4">
    <source>
        <dbReference type="Proteomes" id="UP000674938"/>
    </source>
</evidence>
<dbReference type="Gene3D" id="2.60.40.10">
    <property type="entry name" value="Immunoglobulins"/>
    <property type="match status" value="1"/>
</dbReference>
<dbReference type="InterPro" id="IPR013783">
    <property type="entry name" value="Ig-like_fold"/>
</dbReference>
<dbReference type="AlphaFoldDB" id="A0A940SSN6"/>
<keyword evidence="1" id="KW-0732">Signal</keyword>
<dbReference type="SUPFAM" id="SSF51126">
    <property type="entry name" value="Pectin lyase-like"/>
    <property type="match status" value="1"/>
</dbReference>
<proteinExistence type="predicted"/>
<protein>
    <submittedName>
        <fullName evidence="3">DUF5011 domain-containing protein</fullName>
    </submittedName>
</protein>
<dbReference type="EMBL" id="JAEEGA010000001">
    <property type="protein sequence ID" value="MBP1039450.1"/>
    <property type="molecule type" value="Genomic_DNA"/>
</dbReference>
<name>A0A940SSN6_9ENTE</name>
<dbReference type="RefSeq" id="WP_209524355.1">
    <property type="nucleotide sequence ID" value="NZ_JAEEGA010000001.1"/>
</dbReference>
<feature type="signal peptide" evidence="1">
    <location>
        <begin position="1"/>
        <end position="36"/>
    </location>
</feature>